<evidence type="ECO:0000313" key="1">
    <source>
        <dbReference type="EMBL" id="TGO82115.1"/>
    </source>
</evidence>
<accession>A0A4Z1KLP1</accession>
<sequence length="114" mass="12552">MFVNRKVSLPLPNSLSINCLQNSALHCGGWVKKSEVDSAQDGNLLQQKSGKCMRVRARAVEVQHVNKRCSIPIGDVNIDLSQLYSTLKRQLEVLVGLINKTLGKVVIGVEQQVV</sequence>
<dbReference type="Proteomes" id="UP000297280">
    <property type="component" value="Unassembled WGS sequence"/>
</dbReference>
<comment type="caution">
    <text evidence="1">The sequence shown here is derived from an EMBL/GenBank/DDBJ whole genome shotgun (WGS) entry which is preliminary data.</text>
</comment>
<proteinExistence type="predicted"/>
<name>A0A4Z1KLP1_9HELO</name>
<keyword evidence="2" id="KW-1185">Reference proteome</keyword>
<protein>
    <submittedName>
        <fullName evidence="1">Uncharacterized protein</fullName>
    </submittedName>
</protein>
<gene>
    <name evidence="1" type="ORF">BPOR_0918g00020</name>
</gene>
<evidence type="ECO:0000313" key="2">
    <source>
        <dbReference type="Proteomes" id="UP000297280"/>
    </source>
</evidence>
<reference evidence="1 2" key="1">
    <citation type="submission" date="2017-12" db="EMBL/GenBank/DDBJ databases">
        <title>Comparative genomics of Botrytis spp.</title>
        <authorList>
            <person name="Valero-Jimenez C.A."/>
            <person name="Tapia P."/>
            <person name="Veloso J."/>
            <person name="Silva-Moreno E."/>
            <person name="Staats M."/>
            <person name="Valdes J.H."/>
            <person name="Van Kan J.A.L."/>
        </authorList>
    </citation>
    <scope>NUCLEOTIDE SEQUENCE [LARGE SCALE GENOMIC DNA]</scope>
    <source>
        <strain evidence="1 2">MUCL3349</strain>
    </source>
</reference>
<organism evidence="1 2">
    <name type="scientific">Botrytis porri</name>
    <dbReference type="NCBI Taxonomy" id="87229"/>
    <lineage>
        <taxon>Eukaryota</taxon>
        <taxon>Fungi</taxon>
        <taxon>Dikarya</taxon>
        <taxon>Ascomycota</taxon>
        <taxon>Pezizomycotina</taxon>
        <taxon>Leotiomycetes</taxon>
        <taxon>Helotiales</taxon>
        <taxon>Sclerotiniaceae</taxon>
        <taxon>Botrytis</taxon>
    </lineage>
</organism>
<dbReference type="AlphaFoldDB" id="A0A4Z1KLP1"/>
<dbReference type="EMBL" id="PQXO01000912">
    <property type="protein sequence ID" value="TGO82115.1"/>
    <property type="molecule type" value="Genomic_DNA"/>
</dbReference>